<dbReference type="GO" id="GO:0005524">
    <property type="term" value="F:ATP binding"/>
    <property type="evidence" value="ECO:0007669"/>
    <property type="project" value="UniProtKB-KW"/>
</dbReference>
<dbReference type="InterPro" id="IPR050474">
    <property type="entry name" value="Hel308_SKI2-like"/>
</dbReference>
<comment type="caution">
    <text evidence="6">The sequence shown here is derived from an EMBL/GenBank/DDBJ whole genome shotgun (WGS) entry which is preliminary data.</text>
</comment>
<dbReference type="GO" id="GO:0016787">
    <property type="term" value="F:hydrolase activity"/>
    <property type="evidence" value="ECO:0007669"/>
    <property type="project" value="UniProtKB-KW"/>
</dbReference>
<reference evidence="6 7" key="1">
    <citation type="submission" date="2024-04" db="EMBL/GenBank/DDBJ databases">
        <authorList>
            <consortium name="Genoscope - CEA"/>
            <person name="William W."/>
        </authorList>
    </citation>
    <scope>NUCLEOTIDE SEQUENCE [LARGE SCALE GENOMIC DNA]</scope>
</reference>
<name>A0AAV2IRG3_LYMST</name>
<dbReference type="PANTHER" id="PTHR47961">
    <property type="entry name" value="DNA POLYMERASE THETA, PUTATIVE (AFU_ORTHOLOGUE AFUA_1G05260)-RELATED"/>
    <property type="match status" value="1"/>
</dbReference>
<dbReference type="PANTHER" id="PTHR47961:SF4">
    <property type="entry name" value="ACTIVATING SIGNAL COINTEGRATOR 1 COMPLEX SUBUNIT 3"/>
    <property type="match status" value="1"/>
</dbReference>
<gene>
    <name evidence="6" type="ORF">GSLYS_00022178001</name>
</gene>
<evidence type="ECO:0000256" key="2">
    <source>
        <dbReference type="ARBA" id="ARBA00022801"/>
    </source>
</evidence>
<keyword evidence="4" id="KW-0067">ATP-binding</keyword>
<evidence type="ECO:0000313" key="6">
    <source>
        <dbReference type="EMBL" id="CAL1548861.1"/>
    </source>
</evidence>
<evidence type="ECO:0000256" key="4">
    <source>
        <dbReference type="ARBA" id="ARBA00022840"/>
    </source>
</evidence>
<feature type="non-terminal residue" evidence="6">
    <location>
        <position position="1"/>
    </location>
</feature>
<dbReference type="InterPro" id="IPR027417">
    <property type="entry name" value="P-loop_NTPase"/>
</dbReference>
<evidence type="ECO:0008006" key="8">
    <source>
        <dbReference type="Google" id="ProtNLM"/>
    </source>
</evidence>
<keyword evidence="7" id="KW-1185">Reference proteome</keyword>
<evidence type="ECO:0000256" key="3">
    <source>
        <dbReference type="ARBA" id="ARBA00022806"/>
    </source>
</evidence>
<evidence type="ECO:0000256" key="1">
    <source>
        <dbReference type="ARBA" id="ARBA00022741"/>
    </source>
</evidence>
<sequence>NCFCLQVLIATSTLAWGVNFPAHLVIVKGTEYFDGKTKRYVDFPITGMFSRQRF</sequence>
<evidence type="ECO:0000313" key="7">
    <source>
        <dbReference type="Proteomes" id="UP001497497"/>
    </source>
</evidence>
<keyword evidence="3" id="KW-0347">Helicase</keyword>
<dbReference type="GO" id="GO:0004386">
    <property type="term" value="F:helicase activity"/>
    <property type="evidence" value="ECO:0007669"/>
    <property type="project" value="UniProtKB-KW"/>
</dbReference>
<feature type="signal peptide" evidence="5">
    <location>
        <begin position="1"/>
        <end position="17"/>
    </location>
</feature>
<dbReference type="EMBL" id="CAXITT010001960">
    <property type="protein sequence ID" value="CAL1548861.1"/>
    <property type="molecule type" value="Genomic_DNA"/>
</dbReference>
<protein>
    <recommendedName>
        <fullName evidence="8">Helicase C-terminal domain-containing protein</fullName>
    </recommendedName>
</protein>
<feature type="chain" id="PRO_5043875514" description="Helicase C-terminal domain-containing protein" evidence="5">
    <location>
        <begin position="18"/>
        <end position="54"/>
    </location>
</feature>
<dbReference type="Gene3D" id="3.40.50.300">
    <property type="entry name" value="P-loop containing nucleotide triphosphate hydrolases"/>
    <property type="match status" value="1"/>
</dbReference>
<proteinExistence type="predicted"/>
<dbReference type="GO" id="GO:0005634">
    <property type="term" value="C:nucleus"/>
    <property type="evidence" value="ECO:0007669"/>
    <property type="project" value="TreeGrafter"/>
</dbReference>
<evidence type="ECO:0000256" key="5">
    <source>
        <dbReference type="SAM" id="SignalP"/>
    </source>
</evidence>
<dbReference type="SUPFAM" id="SSF52540">
    <property type="entry name" value="P-loop containing nucleoside triphosphate hydrolases"/>
    <property type="match status" value="1"/>
</dbReference>
<accession>A0AAV2IRG3</accession>
<dbReference type="Proteomes" id="UP001497497">
    <property type="component" value="Unassembled WGS sequence"/>
</dbReference>
<keyword evidence="2" id="KW-0378">Hydrolase</keyword>
<keyword evidence="1" id="KW-0547">Nucleotide-binding</keyword>
<keyword evidence="5" id="KW-0732">Signal</keyword>
<organism evidence="6 7">
    <name type="scientific">Lymnaea stagnalis</name>
    <name type="common">Great pond snail</name>
    <name type="synonym">Helix stagnalis</name>
    <dbReference type="NCBI Taxonomy" id="6523"/>
    <lineage>
        <taxon>Eukaryota</taxon>
        <taxon>Metazoa</taxon>
        <taxon>Spiralia</taxon>
        <taxon>Lophotrochozoa</taxon>
        <taxon>Mollusca</taxon>
        <taxon>Gastropoda</taxon>
        <taxon>Heterobranchia</taxon>
        <taxon>Euthyneura</taxon>
        <taxon>Panpulmonata</taxon>
        <taxon>Hygrophila</taxon>
        <taxon>Lymnaeoidea</taxon>
        <taxon>Lymnaeidae</taxon>
        <taxon>Lymnaea</taxon>
    </lineage>
</organism>
<dbReference type="AlphaFoldDB" id="A0AAV2IRG3"/>